<feature type="chain" id="PRO_5047227455" description="YHYH domain-containing protein" evidence="1">
    <location>
        <begin position="23"/>
        <end position="63"/>
    </location>
</feature>
<protein>
    <recommendedName>
        <fullName evidence="4">YHYH domain-containing protein</fullName>
    </recommendedName>
</protein>
<evidence type="ECO:0000256" key="1">
    <source>
        <dbReference type="SAM" id="SignalP"/>
    </source>
</evidence>
<dbReference type="RefSeq" id="WP_386372386.1">
    <property type="nucleotide sequence ID" value="NZ_JBHUMP010000003.1"/>
</dbReference>
<keyword evidence="3" id="KW-1185">Reference proteome</keyword>
<name>A0ABW5TZK8_9RHOB</name>
<comment type="caution">
    <text evidence="2">The sequence shown here is derived from an EMBL/GenBank/DDBJ whole genome shotgun (WGS) entry which is preliminary data.</text>
</comment>
<gene>
    <name evidence="2" type="ORF">ACFSUD_05930</name>
</gene>
<organism evidence="2 3">
    <name type="scientific">Sulfitobacter aestuarii</name>
    <dbReference type="NCBI Taxonomy" id="2161676"/>
    <lineage>
        <taxon>Bacteria</taxon>
        <taxon>Pseudomonadati</taxon>
        <taxon>Pseudomonadota</taxon>
        <taxon>Alphaproteobacteria</taxon>
        <taxon>Rhodobacterales</taxon>
        <taxon>Roseobacteraceae</taxon>
        <taxon>Sulfitobacter</taxon>
    </lineage>
</organism>
<dbReference type="EMBL" id="JBHUMP010000003">
    <property type="protein sequence ID" value="MFD2739098.1"/>
    <property type="molecule type" value="Genomic_DNA"/>
</dbReference>
<keyword evidence="1" id="KW-0732">Signal</keyword>
<feature type="signal peptide" evidence="1">
    <location>
        <begin position="1"/>
        <end position="22"/>
    </location>
</feature>
<reference evidence="3" key="1">
    <citation type="journal article" date="2019" name="Int. J. Syst. Evol. Microbiol.">
        <title>The Global Catalogue of Microorganisms (GCM) 10K type strain sequencing project: providing services to taxonomists for standard genome sequencing and annotation.</title>
        <authorList>
            <consortium name="The Broad Institute Genomics Platform"/>
            <consortium name="The Broad Institute Genome Sequencing Center for Infectious Disease"/>
            <person name="Wu L."/>
            <person name="Ma J."/>
        </authorList>
    </citation>
    <scope>NUCLEOTIDE SEQUENCE [LARGE SCALE GENOMIC DNA]</scope>
    <source>
        <strain evidence="3">TISTR 2562</strain>
    </source>
</reference>
<evidence type="ECO:0000313" key="2">
    <source>
        <dbReference type="EMBL" id="MFD2739098.1"/>
    </source>
</evidence>
<proteinExistence type="predicted"/>
<accession>A0ABW5TZK8</accession>
<dbReference type="Proteomes" id="UP001597474">
    <property type="component" value="Unassembled WGS sequence"/>
</dbReference>
<evidence type="ECO:0008006" key="4">
    <source>
        <dbReference type="Google" id="ProtNLM"/>
    </source>
</evidence>
<sequence length="63" mass="6593">MLKFISACAIAAYCLTPSTLLAAATLYAPNETETIAHGGGCRKSSPVGQCCHMEKAKGQVHCH</sequence>
<evidence type="ECO:0000313" key="3">
    <source>
        <dbReference type="Proteomes" id="UP001597474"/>
    </source>
</evidence>